<dbReference type="RefSeq" id="WP_062252540.1">
    <property type="nucleotide sequence ID" value="NZ_CP014229.1"/>
</dbReference>
<organism evidence="1 2">
    <name type="scientific">Desulfovibrio fairfieldensis</name>
    <dbReference type="NCBI Taxonomy" id="44742"/>
    <lineage>
        <taxon>Bacteria</taxon>
        <taxon>Pseudomonadati</taxon>
        <taxon>Thermodesulfobacteriota</taxon>
        <taxon>Desulfovibrionia</taxon>
        <taxon>Desulfovibrionales</taxon>
        <taxon>Desulfovibrionaceae</taxon>
        <taxon>Desulfovibrio</taxon>
    </lineage>
</organism>
<keyword evidence="2" id="KW-1185">Reference proteome</keyword>
<evidence type="ECO:0000313" key="2">
    <source>
        <dbReference type="Proteomes" id="UP000069241"/>
    </source>
</evidence>
<dbReference type="AlphaFoldDB" id="A0A109W9M2"/>
<proteinExistence type="predicted"/>
<evidence type="ECO:0000313" key="1">
    <source>
        <dbReference type="EMBL" id="AMD90138.1"/>
    </source>
</evidence>
<protein>
    <submittedName>
        <fullName evidence="1">Uncharacterized protein</fullName>
    </submittedName>
</protein>
<dbReference type="Proteomes" id="UP000069241">
    <property type="component" value="Chromosome"/>
</dbReference>
<dbReference type="KEGG" id="dfi:AXF13_08390"/>
<name>A0A109W9M2_9BACT</name>
<dbReference type="EMBL" id="CP014229">
    <property type="protein sequence ID" value="AMD90138.1"/>
    <property type="molecule type" value="Genomic_DNA"/>
</dbReference>
<gene>
    <name evidence="1" type="ORF">AXF13_08390</name>
</gene>
<accession>A0A109W9M2</accession>
<sequence>MSAKLPNDTAHVCRGGECVTFHIHDSRCQKLTDSVMSKFTFTDSAGVAHKLDFKGGSATLGDVHCGMGELRFTGKPEELARACGFKPGQDGKEHVSEKEKTCLARRQQRDAAAPPKDRFYHDVTYKDLTERPLQAEVKRLSLCTEHYIQIATNRIDWVVIMAFMDNHSGNLHGSGHAGAFIIDGETREGLYTDFGPYTEIRTIPSAPDEPEKKIRSFSEVRISPAAWANCLTPDGNLDPAGLGIAWDECNQRYGSNIFSSHTCLRLGFYGPEHEHELIYLPEGAVHKQTPPHFAVNGIIGWAAFRLRAGAYKEMKAFAERCNASIKAELSKFQNVRVVRDSPDPAPPPETQNPKEEVLKKLSLPRDPYSGIACNCMTYAVSVYEQGIRPDITLPGDFTESINPGRIDHPNAHISDYMRRADAAGYFDHRKYLGEPEAETGAVQSETPGIFHYTQAAPPPLKN</sequence>
<dbReference type="STRING" id="44742.AXF13_08390"/>
<reference evidence="2" key="1">
    <citation type="submission" date="2016-02" db="EMBL/GenBank/DDBJ databases">
        <authorList>
            <person name="Holder M.E."/>
            <person name="Ajami N.J."/>
            <person name="Petrosino J.F."/>
        </authorList>
    </citation>
    <scope>NUCLEOTIDE SEQUENCE [LARGE SCALE GENOMIC DNA]</scope>
    <source>
        <strain evidence="2">CCUG 45958</strain>
    </source>
</reference>